<evidence type="ECO:0000259" key="6">
    <source>
        <dbReference type="PROSITE" id="PS51677"/>
    </source>
</evidence>
<dbReference type="InterPro" id="IPR014756">
    <property type="entry name" value="Ig_E-set"/>
</dbReference>
<keyword evidence="5" id="KW-0624">Polysaccharide degradation</keyword>
<dbReference type="InterPro" id="IPR002509">
    <property type="entry name" value="NODB_dom"/>
</dbReference>
<dbReference type="InterPro" id="IPR001701">
    <property type="entry name" value="Glyco_hydro_9"/>
</dbReference>
<dbReference type="Gene3D" id="2.60.40.10">
    <property type="entry name" value="Immunoglobulins"/>
    <property type="match status" value="1"/>
</dbReference>
<sequence length="847" mass="93959">MLVVISKLQAQANDSVTQWIRINQLGYQPKAVKVAVWCSKEAVLPGEFVLEAVDAEKVENGKKGKIVFRGKSGKAFGAYGPFEQTARLDFSSFTAKGTYRIRMGNAISPVFVIDAAAYAGTPDFCLRYMRQQRSGFNPFLRDSCHTGDGYTLYGPMPDSSFVPVTGGWHDASDYLQYAITSANATYHLLMAFRDFPKAFGDDFAANGLPGNNGITDVMDEARWGIDWLLKMHPRADWMFNQIADDRDHAGMRIPGRDTFYGKADQRPVYFINGLPQQRGKFLNQTKGTSSTAAKFASAFALGNELSGGFYPSGAQEDAAFSVLLAEKANTALAFAYRRQGVTQTASVRAPYIYAEENWTDDMELAHASLGQHTESMRFAKQETITPWLGADTAAHYQWYPFINIGHGELARKVKGTDRSELIRYYKEGIQRVVAKAGKNAFNRGIPFIWCSNNLTVAFAIQCRWYRELSGDQQFRPLEQACIDWLFGLNPWGTSMVYGLPAHGDNPVDPHSGFTHLKQYPIDGGLVDGPVYTTIFKSLIGLTLNDADEYAAFQSDLAVYHDDYGDYSTNEPTMDGTASLIYLLAGIAADGDPDPHHALRGLFGPAHDLNGIIGESPTSGNSRMSASPVAITRLDSTKKEIALVFTGHDYANSGHAILVALQDAGIRASFFLTGDFCRKKENLPLLHAIRDNGHYLGPHSDKHLLYNDWKKRDSLLVTREQFRKDLTENISALATAGADTAAMHYFLPAYEWYNDSITEWTKQSGRQLVNYTPGTLSHADYTEDTAKNFRDNTTIFKSITDLEQQSGLNGYILLMHIGAAPGRKTPFAAELPALLTYLKKQGYTFVRF</sequence>
<dbReference type="PROSITE" id="PS51677">
    <property type="entry name" value="NODB"/>
    <property type="match status" value="1"/>
</dbReference>
<dbReference type="CDD" id="cd02850">
    <property type="entry name" value="E_set_Cellulase_N"/>
    <property type="match status" value="1"/>
</dbReference>
<dbReference type="Gene3D" id="1.50.10.10">
    <property type="match status" value="1"/>
</dbReference>
<dbReference type="Gene3D" id="3.20.20.370">
    <property type="entry name" value="Glycoside hydrolase/deacetylase"/>
    <property type="match status" value="1"/>
</dbReference>
<dbReference type="InterPro" id="IPR011330">
    <property type="entry name" value="Glyco_hydro/deAcase_b/a-brl"/>
</dbReference>
<dbReference type="Pfam" id="PF01522">
    <property type="entry name" value="Polysacc_deac_1"/>
    <property type="match status" value="1"/>
</dbReference>
<dbReference type="CDD" id="cd10917">
    <property type="entry name" value="CE4_NodB_like_6s_7s"/>
    <property type="match status" value="1"/>
</dbReference>
<dbReference type="PANTHER" id="PTHR22298">
    <property type="entry name" value="ENDO-1,4-BETA-GLUCANASE"/>
    <property type="match status" value="1"/>
</dbReference>
<evidence type="ECO:0000256" key="3">
    <source>
        <dbReference type="ARBA" id="ARBA00023277"/>
    </source>
</evidence>
<evidence type="ECO:0000256" key="1">
    <source>
        <dbReference type="ARBA" id="ARBA00007072"/>
    </source>
</evidence>
<name>A0A0E9MY51_9BACT</name>
<reference evidence="7 8" key="1">
    <citation type="submission" date="2015-04" db="EMBL/GenBank/DDBJ databases">
        <title>Whole genome shotgun sequence of Flavihumibacter petaseus NBRC 106054.</title>
        <authorList>
            <person name="Miyazawa S."/>
            <person name="Hosoyama A."/>
            <person name="Hashimoto M."/>
            <person name="Noguchi M."/>
            <person name="Tsuchikane K."/>
            <person name="Ohji S."/>
            <person name="Yamazoe A."/>
            <person name="Ichikawa N."/>
            <person name="Kimura A."/>
            <person name="Fujita N."/>
        </authorList>
    </citation>
    <scope>NUCLEOTIDE SEQUENCE [LARGE SCALE GENOMIC DNA]</scope>
    <source>
        <strain evidence="7 8">NBRC 106054</strain>
    </source>
</reference>
<protein>
    <submittedName>
        <fullName evidence="7">Putative glycosidase</fullName>
    </submittedName>
</protein>
<comment type="similarity">
    <text evidence="1">Belongs to the glycosyl hydrolase 9 (cellulase E) family.</text>
</comment>
<evidence type="ECO:0000313" key="7">
    <source>
        <dbReference type="EMBL" id="GAO42055.1"/>
    </source>
</evidence>
<evidence type="ECO:0000256" key="2">
    <source>
        <dbReference type="ARBA" id="ARBA00022801"/>
    </source>
</evidence>
<dbReference type="GO" id="GO:0008810">
    <property type="term" value="F:cellulase activity"/>
    <property type="evidence" value="ECO:0007669"/>
    <property type="project" value="InterPro"/>
</dbReference>
<dbReference type="SUPFAM" id="SSF88713">
    <property type="entry name" value="Glycoside hydrolase/deacetylase"/>
    <property type="match status" value="1"/>
</dbReference>
<dbReference type="AlphaFoldDB" id="A0A0E9MY51"/>
<dbReference type="STRING" id="1220578.FPE01S_01_10680"/>
<evidence type="ECO:0000256" key="5">
    <source>
        <dbReference type="ARBA" id="ARBA00023326"/>
    </source>
</evidence>
<dbReference type="SUPFAM" id="SSF81296">
    <property type="entry name" value="E set domains"/>
    <property type="match status" value="1"/>
</dbReference>
<dbReference type="GO" id="GO:0000272">
    <property type="term" value="P:polysaccharide catabolic process"/>
    <property type="evidence" value="ECO:0007669"/>
    <property type="project" value="UniProtKB-KW"/>
</dbReference>
<feature type="domain" description="NodB homology" evidence="6">
    <location>
        <begin position="638"/>
        <end position="845"/>
    </location>
</feature>
<keyword evidence="8" id="KW-1185">Reference proteome</keyword>
<proteinExistence type="inferred from homology"/>
<dbReference type="EMBL" id="BBWV01000001">
    <property type="protein sequence ID" value="GAO42055.1"/>
    <property type="molecule type" value="Genomic_DNA"/>
</dbReference>
<keyword evidence="3" id="KW-0119">Carbohydrate metabolism</keyword>
<dbReference type="SUPFAM" id="SSF48208">
    <property type="entry name" value="Six-hairpin glycosidases"/>
    <property type="match status" value="1"/>
</dbReference>
<dbReference type="InterPro" id="IPR013783">
    <property type="entry name" value="Ig-like_fold"/>
</dbReference>
<dbReference type="GO" id="GO:0016810">
    <property type="term" value="F:hydrolase activity, acting on carbon-nitrogen (but not peptide) bonds"/>
    <property type="evidence" value="ECO:0007669"/>
    <property type="project" value="InterPro"/>
</dbReference>
<evidence type="ECO:0000256" key="4">
    <source>
        <dbReference type="ARBA" id="ARBA00023295"/>
    </source>
</evidence>
<dbReference type="InterPro" id="IPR012341">
    <property type="entry name" value="6hp_glycosidase-like_sf"/>
</dbReference>
<accession>A0A0E9MY51</accession>
<dbReference type="InterPro" id="IPR004197">
    <property type="entry name" value="Cellulase_Ig-like"/>
</dbReference>
<gene>
    <name evidence="7" type="ORF">FPE01S_01_10680</name>
</gene>
<keyword evidence="2" id="KW-0378">Hydrolase</keyword>
<dbReference type="Pfam" id="PF00759">
    <property type="entry name" value="Glyco_hydro_9"/>
    <property type="match status" value="1"/>
</dbReference>
<keyword evidence="4 7" id="KW-0326">Glycosidase</keyword>
<dbReference type="InterPro" id="IPR008928">
    <property type="entry name" value="6-hairpin_glycosidase_sf"/>
</dbReference>
<comment type="caution">
    <text evidence="7">The sequence shown here is derived from an EMBL/GenBank/DDBJ whole genome shotgun (WGS) entry which is preliminary data.</text>
</comment>
<organism evidence="7 8">
    <name type="scientific">Flavihumibacter petaseus NBRC 106054</name>
    <dbReference type="NCBI Taxonomy" id="1220578"/>
    <lineage>
        <taxon>Bacteria</taxon>
        <taxon>Pseudomonadati</taxon>
        <taxon>Bacteroidota</taxon>
        <taxon>Chitinophagia</taxon>
        <taxon>Chitinophagales</taxon>
        <taxon>Chitinophagaceae</taxon>
        <taxon>Flavihumibacter</taxon>
    </lineage>
</organism>
<dbReference type="Pfam" id="PF02927">
    <property type="entry name" value="CelD_N"/>
    <property type="match status" value="1"/>
</dbReference>
<evidence type="ECO:0000313" key="8">
    <source>
        <dbReference type="Proteomes" id="UP000033121"/>
    </source>
</evidence>
<dbReference type="Proteomes" id="UP000033121">
    <property type="component" value="Unassembled WGS sequence"/>
</dbReference>